<proteinExistence type="predicted"/>
<dbReference type="InterPro" id="IPR003961">
    <property type="entry name" value="FN3_dom"/>
</dbReference>
<dbReference type="InterPro" id="IPR036116">
    <property type="entry name" value="FN3_sf"/>
</dbReference>
<dbReference type="STRING" id="32264.T1KVX7"/>
<keyword evidence="4" id="KW-1185">Reference proteome</keyword>
<feature type="domain" description="Fibronectin type-III" evidence="2">
    <location>
        <begin position="103"/>
        <end position="194"/>
    </location>
</feature>
<evidence type="ECO:0000259" key="2">
    <source>
        <dbReference type="PROSITE" id="PS50853"/>
    </source>
</evidence>
<dbReference type="eggNOG" id="KOG3515">
    <property type="taxonomic scope" value="Eukaryota"/>
</dbReference>
<dbReference type="InterPro" id="IPR036179">
    <property type="entry name" value="Ig-like_dom_sf"/>
</dbReference>
<dbReference type="Gene3D" id="2.60.40.10">
    <property type="entry name" value="Immunoglobulins"/>
    <property type="match status" value="2"/>
</dbReference>
<dbReference type="HOGENOM" id="CLU_083112_0_0_1"/>
<dbReference type="AlphaFoldDB" id="T1KVX7"/>
<dbReference type="CDD" id="cd00063">
    <property type="entry name" value="FN3"/>
    <property type="match status" value="1"/>
</dbReference>
<dbReference type="SUPFAM" id="SSF49265">
    <property type="entry name" value="Fibronectin type III"/>
    <property type="match status" value="1"/>
</dbReference>
<dbReference type="InterPro" id="IPR013783">
    <property type="entry name" value="Ig-like_fold"/>
</dbReference>
<dbReference type="Proteomes" id="UP000015104">
    <property type="component" value="Unassembled WGS sequence"/>
</dbReference>
<accession>T1KVX7</accession>
<dbReference type="PROSITE" id="PS50835">
    <property type="entry name" value="IG_LIKE"/>
    <property type="match status" value="1"/>
</dbReference>
<evidence type="ECO:0000313" key="4">
    <source>
        <dbReference type="Proteomes" id="UP000015104"/>
    </source>
</evidence>
<feature type="domain" description="Ig-like" evidence="1">
    <location>
        <begin position="5"/>
        <end position="94"/>
    </location>
</feature>
<dbReference type="PANTHER" id="PTHR23278:SF19">
    <property type="entry name" value="OBSCURIN"/>
    <property type="match status" value="1"/>
</dbReference>
<sequence length="204" mass="22502">MFFSPVCKPSQEVKFGVARNEMVNISCQVDADPDDVKFNWMLNNTLETAEIRSFNSNGSTSIVSYVPKYKNSYGVLLCWGSNKVGVQTEPCSFNVIPASPPDAVSNCTIRNQTLESLSVSCLPGDSGGLTQIFFLEVYNSDIQKLHWSTASQVPSFHVNNLPSSTRFTLNIYANNKKGRSPSVSLTTYTLTLPQKEAKKQGKLI</sequence>
<name>T1KVX7_TETUR</name>
<dbReference type="EMBL" id="CAEY01000616">
    <property type="status" value="NOT_ANNOTATED_CDS"/>
    <property type="molecule type" value="Genomic_DNA"/>
</dbReference>
<dbReference type="SUPFAM" id="SSF48726">
    <property type="entry name" value="Immunoglobulin"/>
    <property type="match status" value="1"/>
</dbReference>
<dbReference type="InterPro" id="IPR007110">
    <property type="entry name" value="Ig-like_dom"/>
</dbReference>
<dbReference type="EnsemblMetazoa" id="tetur23g02210.1">
    <property type="protein sequence ID" value="tetur23g02210.1"/>
    <property type="gene ID" value="tetur23g02210"/>
</dbReference>
<protein>
    <recommendedName>
        <fullName evidence="5">Fibronectin type-III domain-containing protein</fullName>
    </recommendedName>
</protein>
<dbReference type="PANTHER" id="PTHR23278">
    <property type="entry name" value="SIDESTEP PROTEIN"/>
    <property type="match status" value="1"/>
</dbReference>
<evidence type="ECO:0000259" key="1">
    <source>
        <dbReference type="PROSITE" id="PS50835"/>
    </source>
</evidence>
<evidence type="ECO:0008006" key="5">
    <source>
        <dbReference type="Google" id="ProtNLM"/>
    </source>
</evidence>
<reference evidence="3" key="2">
    <citation type="submission" date="2015-06" db="UniProtKB">
        <authorList>
            <consortium name="EnsemblMetazoa"/>
        </authorList>
    </citation>
    <scope>IDENTIFICATION</scope>
</reference>
<evidence type="ECO:0000313" key="3">
    <source>
        <dbReference type="EnsemblMetazoa" id="tetur23g02210.1"/>
    </source>
</evidence>
<reference evidence="4" key="1">
    <citation type="submission" date="2011-08" db="EMBL/GenBank/DDBJ databases">
        <authorList>
            <person name="Rombauts S."/>
        </authorList>
    </citation>
    <scope>NUCLEOTIDE SEQUENCE</scope>
    <source>
        <strain evidence="4">London</strain>
    </source>
</reference>
<dbReference type="PROSITE" id="PS50853">
    <property type="entry name" value="FN3"/>
    <property type="match status" value="1"/>
</dbReference>
<organism evidence="3 4">
    <name type="scientific">Tetranychus urticae</name>
    <name type="common">Two-spotted spider mite</name>
    <dbReference type="NCBI Taxonomy" id="32264"/>
    <lineage>
        <taxon>Eukaryota</taxon>
        <taxon>Metazoa</taxon>
        <taxon>Ecdysozoa</taxon>
        <taxon>Arthropoda</taxon>
        <taxon>Chelicerata</taxon>
        <taxon>Arachnida</taxon>
        <taxon>Acari</taxon>
        <taxon>Acariformes</taxon>
        <taxon>Trombidiformes</taxon>
        <taxon>Prostigmata</taxon>
        <taxon>Eleutherengona</taxon>
        <taxon>Raphignathae</taxon>
        <taxon>Tetranychoidea</taxon>
        <taxon>Tetranychidae</taxon>
        <taxon>Tetranychus</taxon>
    </lineage>
</organism>